<evidence type="ECO:0000313" key="8">
    <source>
        <dbReference type="EMBL" id="RKJ96211.1"/>
    </source>
</evidence>
<dbReference type="Pfam" id="PF02746">
    <property type="entry name" value="MR_MLE_N"/>
    <property type="match status" value="1"/>
</dbReference>
<dbReference type="UniPathway" id="UPA01057">
    <property type="reaction ID" value="UER00165"/>
</dbReference>
<reference evidence="8 9" key="1">
    <citation type="submission" date="2018-09" db="EMBL/GenBank/DDBJ databases">
        <title>Genome comparison of Alicycliphilus sp. BQ1, a polyurethanolytic bacterium, with its closest phylogenetic relatives Alicycliphilus denitrificans BC and K601, unable to attack polyurethane.</title>
        <authorList>
            <person name="Loza-Tavera H."/>
            <person name="Lozano L."/>
            <person name="Cevallos M."/>
            <person name="Maya-Lucas O."/>
            <person name="Garcia-Mena J."/>
            <person name="Hernandez J."/>
        </authorList>
    </citation>
    <scope>NUCLEOTIDE SEQUENCE [LARGE SCALE GENOMIC DNA]</scope>
    <source>
        <strain evidence="8 9">BQ1</strain>
    </source>
</reference>
<dbReference type="SFLD" id="SFLDS00001">
    <property type="entry name" value="Enolase"/>
    <property type="match status" value="1"/>
</dbReference>
<name>A0A420KAK6_9BURK</name>
<dbReference type="UniPathway" id="UPA00079"/>
<evidence type="ECO:0000256" key="6">
    <source>
        <dbReference type="NCBIfam" id="TIGR01928"/>
    </source>
</evidence>
<keyword evidence="4 8" id="KW-0456">Lyase</keyword>
<dbReference type="PANTHER" id="PTHR48073">
    <property type="entry name" value="O-SUCCINYLBENZOATE SYNTHASE-RELATED"/>
    <property type="match status" value="1"/>
</dbReference>
<evidence type="ECO:0000256" key="2">
    <source>
        <dbReference type="ARBA" id="ARBA00022723"/>
    </source>
</evidence>
<dbReference type="GO" id="GO:0009234">
    <property type="term" value="P:menaquinone biosynthetic process"/>
    <property type="evidence" value="ECO:0007669"/>
    <property type="project" value="UniProtKB-UniRule"/>
</dbReference>
<dbReference type="GO" id="GO:0043748">
    <property type="term" value="F:O-succinylbenzoate synthase activity"/>
    <property type="evidence" value="ECO:0007669"/>
    <property type="project" value="UniProtKB-EC"/>
</dbReference>
<gene>
    <name evidence="8" type="primary">menC</name>
    <name evidence="8" type="ORF">CE154_009175</name>
</gene>
<dbReference type="SMART" id="SM00922">
    <property type="entry name" value="MR_MLE"/>
    <property type="match status" value="1"/>
</dbReference>
<dbReference type="InterPro" id="IPR013341">
    <property type="entry name" value="Mandelate_racemase_N_dom"/>
</dbReference>
<dbReference type="SFLD" id="SFLDG00180">
    <property type="entry name" value="muconate_cycloisomerase"/>
    <property type="match status" value="1"/>
</dbReference>
<comment type="caution">
    <text evidence="8">The sequence shown here is derived from an EMBL/GenBank/DDBJ whole genome shotgun (WGS) entry which is preliminary data.</text>
</comment>
<evidence type="ECO:0000256" key="4">
    <source>
        <dbReference type="ARBA" id="ARBA00023239"/>
    </source>
</evidence>
<dbReference type="CDD" id="cd03317">
    <property type="entry name" value="NAAAR"/>
    <property type="match status" value="1"/>
</dbReference>
<accession>A0A420KAK6</accession>
<dbReference type="InterPro" id="IPR036849">
    <property type="entry name" value="Enolase-like_C_sf"/>
</dbReference>
<sequence length="373" mass="40700">MRIARITLRHVRMPFRHAFSTSRWTLTHKDAILVEAGTDDGLTGWGECVALAYPDYCYESTAINALVLREYLVPLVLGRDFADAQALWEAMSPVAGHRIAKAGLECAFWDLDAQARGQSLAERIGGTRGRVETGVSVSVHDTPEALLRSVEGYLREGYGRVKLKIKPGKDLAETALVRKNWPGLKLQVDGNAAYTLEHLDRLAGLDDLGLLLIEQPLSNEDIIDHAQLQRRMRTAVCLDESILSADDARKAISIGACRVINIKPGRVGGVRESLRIHDLCRAQGVPVWMGGMFETGIGRALNVAVASLPGFTLPGDISASAKYFEEDIVEEPFALNADSTLTVPTAPGLGIRVDARRLARYTVAEEMFTATAP</sequence>
<dbReference type="Pfam" id="PF13378">
    <property type="entry name" value="MR_MLE_C"/>
    <property type="match status" value="1"/>
</dbReference>
<dbReference type="InterPro" id="IPR029065">
    <property type="entry name" value="Enolase_C-like"/>
</dbReference>
<dbReference type="SUPFAM" id="SSF51604">
    <property type="entry name" value="Enolase C-terminal domain-like"/>
    <property type="match status" value="1"/>
</dbReference>
<dbReference type="Proteomes" id="UP000216225">
    <property type="component" value="Unassembled WGS sequence"/>
</dbReference>
<dbReference type="InterPro" id="IPR013342">
    <property type="entry name" value="Mandelate_racemase_C"/>
</dbReference>
<evidence type="ECO:0000256" key="1">
    <source>
        <dbReference type="ARBA" id="ARBA00001968"/>
    </source>
</evidence>
<evidence type="ECO:0000313" key="9">
    <source>
        <dbReference type="Proteomes" id="UP000216225"/>
    </source>
</evidence>
<evidence type="ECO:0000256" key="3">
    <source>
        <dbReference type="ARBA" id="ARBA00022842"/>
    </source>
</evidence>
<evidence type="ECO:0000256" key="5">
    <source>
        <dbReference type="ARBA" id="ARBA00029491"/>
    </source>
</evidence>
<dbReference type="Gene3D" id="3.20.20.120">
    <property type="entry name" value="Enolase-like C-terminal domain"/>
    <property type="match status" value="1"/>
</dbReference>
<proteinExistence type="predicted"/>
<dbReference type="RefSeq" id="WP_094437796.1">
    <property type="nucleotide sequence ID" value="NZ_NKDB02000002.1"/>
</dbReference>
<comment type="cofactor">
    <cofactor evidence="1">
        <name>a divalent metal cation</name>
        <dbReference type="ChEBI" id="CHEBI:60240"/>
    </cofactor>
</comment>
<evidence type="ECO:0000259" key="7">
    <source>
        <dbReference type="SMART" id="SM00922"/>
    </source>
</evidence>
<feature type="domain" description="Mandelate racemase/muconate lactonizing enzyme C-terminal" evidence="7">
    <location>
        <begin position="143"/>
        <end position="235"/>
    </location>
</feature>
<dbReference type="GO" id="GO:0016854">
    <property type="term" value="F:racemase and epimerase activity"/>
    <property type="evidence" value="ECO:0007669"/>
    <property type="project" value="UniProtKB-ARBA"/>
</dbReference>
<dbReference type="Gene3D" id="3.30.390.10">
    <property type="entry name" value="Enolase-like, N-terminal domain"/>
    <property type="match status" value="1"/>
</dbReference>
<dbReference type="InterPro" id="IPR010197">
    <property type="entry name" value="OSBS/NAAAR"/>
</dbReference>
<dbReference type="EMBL" id="NKDB02000002">
    <property type="protein sequence ID" value="RKJ96211.1"/>
    <property type="molecule type" value="Genomic_DNA"/>
</dbReference>
<protein>
    <recommendedName>
        <fullName evidence="5 6">o-succinylbenzoate synthase</fullName>
        <ecNumber evidence="5 6">4.2.1.113</ecNumber>
    </recommendedName>
</protein>
<keyword evidence="2" id="KW-0479">Metal-binding</keyword>
<dbReference type="AlphaFoldDB" id="A0A420KAK6"/>
<organism evidence="8 9">
    <name type="scientific">Alicycliphilus denitrificans</name>
    <dbReference type="NCBI Taxonomy" id="179636"/>
    <lineage>
        <taxon>Bacteria</taxon>
        <taxon>Pseudomonadati</taxon>
        <taxon>Pseudomonadota</taxon>
        <taxon>Betaproteobacteria</taxon>
        <taxon>Burkholderiales</taxon>
        <taxon>Comamonadaceae</taxon>
        <taxon>Alicycliphilus</taxon>
    </lineage>
</organism>
<dbReference type="PANTHER" id="PTHR48073:SF5">
    <property type="entry name" value="O-SUCCINYLBENZOATE SYNTHASE"/>
    <property type="match status" value="1"/>
</dbReference>
<dbReference type="InterPro" id="IPR029017">
    <property type="entry name" value="Enolase-like_N"/>
</dbReference>
<dbReference type="EC" id="4.2.1.113" evidence="5 6"/>
<dbReference type="SFLD" id="SFLDF00009">
    <property type="entry name" value="o-succinylbenzoate_synthase"/>
    <property type="match status" value="1"/>
</dbReference>
<dbReference type="SUPFAM" id="SSF54826">
    <property type="entry name" value="Enolase N-terminal domain-like"/>
    <property type="match status" value="1"/>
</dbReference>
<dbReference type="NCBIfam" id="TIGR01928">
    <property type="entry name" value="menC_lowGC_arch"/>
    <property type="match status" value="1"/>
</dbReference>
<dbReference type="GO" id="GO:0046872">
    <property type="term" value="F:metal ion binding"/>
    <property type="evidence" value="ECO:0007669"/>
    <property type="project" value="UniProtKB-KW"/>
</dbReference>
<keyword evidence="3" id="KW-0460">Magnesium</keyword>